<dbReference type="CDD" id="cd06170">
    <property type="entry name" value="LuxR_C_like"/>
    <property type="match status" value="1"/>
</dbReference>
<protein>
    <submittedName>
        <fullName evidence="5">Response regulator transcription factor</fullName>
    </submittedName>
</protein>
<evidence type="ECO:0000256" key="1">
    <source>
        <dbReference type="ARBA" id="ARBA00023015"/>
    </source>
</evidence>
<keyword evidence="1" id="KW-0805">Transcription regulation</keyword>
<reference evidence="5" key="1">
    <citation type="submission" date="2021-01" db="EMBL/GenBank/DDBJ databases">
        <title>YIM 132084 draft genome.</title>
        <authorList>
            <person name="An D."/>
        </authorList>
    </citation>
    <scope>NUCLEOTIDE SEQUENCE</scope>
    <source>
        <strain evidence="5">YIM 132084</strain>
    </source>
</reference>
<dbReference type="GO" id="GO:0003677">
    <property type="term" value="F:DNA binding"/>
    <property type="evidence" value="ECO:0007669"/>
    <property type="project" value="UniProtKB-KW"/>
</dbReference>
<dbReference type="Proteomes" id="UP000663792">
    <property type="component" value="Unassembled WGS sequence"/>
</dbReference>
<dbReference type="Pfam" id="PF00196">
    <property type="entry name" value="GerE"/>
    <property type="match status" value="1"/>
</dbReference>
<dbReference type="SMART" id="SM00421">
    <property type="entry name" value="HTH_LUXR"/>
    <property type="match status" value="1"/>
</dbReference>
<evidence type="ECO:0000256" key="3">
    <source>
        <dbReference type="ARBA" id="ARBA00023163"/>
    </source>
</evidence>
<evidence type="ECO:0000256" key="2">
    <source>
        <dbReference type="ARBA" id="ARBA00023125"/>
    </source>
</evidence>
<name>A0A938YCJ0_9ACTN</name>
<dbReference type="Gene3D" id="1.10.10.10">
    <property type="entry name" value="Winged helix-like DNA-binding domain superfamily/Winged helix DNA-binding domain"/>
    <property type="match status" value="1"/>
</dbReference>
<dbReference type="PROSITE" id="PS50043">
    <property type="entry name" value="HTH_LUXR_2"/>
    <property type="match status" value="1"/>
</dbReference>
<dbReference type="PANTHER" id="PTHR44688">
    <property type="entry name" value="DNA-BINDING TRANSCRIPTIONAL ACTIVATOR DEVR_DOSR"/>
    <property type="match status" value="1"/>
</dbReference>
<dbReference type="InterPro" id="IPR036388">
    <property type="entry name" value="WH-like_DNA-bd_sf"/>
</dbReference>
<dbReference type="GO" id="GO:0006355">
    <property type="term" value="P:regulation of DNA-templated transcription"/>
    <property type="evidence" value="ECO:0007669"/>
    <property type="project" value="InterPro"/>
</dbReference>
<dbReference type="EMBL" id="JAERWK010000008">
    <property type="protein sequence ID" value="MBM9467113.1"/>
    <property type="molecule type" value="Genomic_DNA"/>
</dbReference>
<evidence type="ECO:0000259" key="4">
    <source>
        <dbReference type="PROSITE" id="PS50043"/>
    </source>
</evidence>
<dbReference type="InterPro" id="IPR016032">
    <property type="entry name" value="Sig_transdc_resp-reg_C-effctor"/>
</dbReference>
<proteinExistence type="predicted"/>
<feature type="domain" description="HTH luxR-type" evidence="4">
    <location>
        <begin position="6"/>
        <end position="71"/>
    </location>
</feature>
<gene>
    <name evidence="5" type="ORF">JL106_07430</name>
</gene>
<keyword evidence="3" id="KW-0804">Transcription</keyword>
<dbReference type="SUPFAM" id="SSF46894">
    <property type="entry name" value="C-terminal effector domain of the bipartite response regulators"/>
    <property type="match status" value="1"/>
</dbReference>
<organism evidence="5 6">
    <name type="scientific">Nakamurella leprariae</name>
    <dbReference type="NCBI Taxonomy" id="2803911"/>
    <lineage>
        <taxon>Bacteria</taxon>
        <taxon>Bacillati</taxon>
        <taxon>Actinomycetota</taxon>
        <taxon>Actinomycetes</taxon>
        <taxon>Nakamurellales</taxon>
        <taxon>Nakamurellaceae</taxon>
        <taxon>Nakamurella</taxon>
    </lineage>
</organism>
<evidence type="ECO:0000313" key="5">
    <source>
        <dbReference type="EMBL" id="MBM9467113.1"/>
    </source>
</evidence>
<keyword evidence="2" id="KW-0238">DNA-binding</keyword>
<evidence type="ECO:0000313" key="6">
    <source>
        <dbReference type="Proteomes" id="UP000663792"/>
    </source>
</evidence>
<sequence length="76" mass="7894">MITATAPGALTTLTPRERQVLELLTTGLTNRAIGRSLGVAEKTVKNTVTSVLAKLGVHSRTEAAVALTVQRLAPTG</sequence>
<dbReference type="RefSeq" id="WP_205260026.1">
    <property type="nucleotide sequence ID" value="NZ_JAERWK010000008.1"/>
</dbReference>
<dbReference type="PANTHER" id="PTHR44688:SF16">
    <property type="entry name" value="DNA-BINDING TRANSCRIPTIONAL ACTIVATOR DEVR_DOSR"/>
    <property type="match status" value="1"/>
</dbReference>
<dbReference type="PRINTS" id="PR00038">
    <property type="entry name" value="HTHLUXR"/>
</dbReference>
<accession>A0A938YCJ0</accession>
<dbReference type="AlphaFoldDB" id="A0A938YCJ0"/>
<comment type="caution">
    <text evidence="5">The sequence shown here is derived from an EMBL/GenBank/DDBJ whole genome shotgun (WGS) entry which is preliminary data.</text>
</comment>
<dbReference type="InterPro" id="IPR000792">
    <property type="entry name" value="Tscrpt_reg_LuxR_C"/>
</dbReference>
<keyword evidence="6" id="KW-1185">Reference proteome</keyword>